<accession>A0ACB9J6R4</accession>
<comment type="caution">
    <text evidence="1">The sequence shown here is derived from an EMBL/GenBank/DDBJ whole genome shotgun (WGS) entry which is preliminary data.</text>
</comment>
<proteinExistence type="predicted"/>
<reference evidence="2" key="1">
    <citation type="journal article" date="2022" name="Mol. Ecol. Resour.">
        <title>The genomes of chicory, endive, great burdock and yacon provide insights into Asteraceae palaeo-polyploidization history and plant inulin production.</title>
        <authorList>
            <person name="Fan W."/>
            <person name="Wang S."/>
            <person name="Wang H."/>
            <person name="Wang A."/>
            <person name="Jiang F."/>
            <person name="Liu H."/>
            <person name="Zhao H."/>
            <person name="Xu D."/>
            <person name="Zhang Y."/>
        </authorList>
    </citation>
    <scope>NUCLEOTIDE SEQUENCE [LARGE SCALE GENOMIC DNA]</scope>
    <source>
        <strain evidence="2">cv. Yunnan</strain>
    </source>
</reference>
<organism evidence="1 2">
    <name type="scientific">Smallanthus sonchifolius</name>
    <dbReference type="NCBI Taxonomy" id="185202"/>
    <lineage>
        <taxon>Eukaryota</taxon>
        <taxon>Viridiplantae</taxon>
        <taxon>Streptophyta</taxon>
        <taxon>Embryophyta</taxon>
        <taxon>Tracheophyta</taxon>
        <taxon>Spermatophyta</taxon>
        <taxon>Magnoliopsida</taxon>
        <taxon>eudicotyledons</taxon>
        <taxon>Gunneridae</taxon>
        <taxon>Pentapetalae</taxon>
        <taxon>asterids</taxon>
        <taxon>campanulids</taxon>
        <taxon>Asterales</taxon>
        <taxon>Asteraceae</taxon>
        <taxon>Asteroideae</taxon>
        <taxon>Heliantheae alliance</taxon>
        <taxon>Millerieae</taxon>
        <taxon>Smallanthus</taxon>
    </lineage>
</organism>
<dbReference type="EMBL" id="CM042022">
    <property type="protein sequence ID" value="KAI3815811.1"/>
    <property type="molecule type" value="Genomic_DNA"/>
</dbReference>
<evidence type="ECO:0000313" key="1">
    <source>
        <dbReference type="EMBL" id="KAI3815811.1"/>
    </source>
</evidence>
<name>A0ACB9J6R4_9ASTR</name>
<protein>
    <submittedName>
        <fullName evidence="1">Uncharacterized protein</fullName>
    </submittedName>
</protein>
<keyword evidence="2" id="KW-1185">Reference proteome</keyword>
<dbReference type="Proteomes" id="UP001056120">
    <property type="component" value="Linkage Group LG05"/>
</dbReference>
<reference evidence="1 2" key="2">
    <citation type="journal article" date="2022" name="Mol. Ecol. Resour.">
        <title>The genomes of chicory, endive, great burdock and yacon provide insights into Asteraceae paleo-polyploidization history and plant inulin production.</title>
        <authorList>
            <person name="Fan W."/>
            <person name="Wang S."/>
            <person name="Wang H."/>
            <person name="Wang A."/>
            <person name="Jiang F."/>
            <person name="Liu H."/>
            <person name="Zhao H."/>
            <person name="Xu D."/>
            <person name="Zhang Y."/>
        </authorList>
    </citation>
    <scope>NUCLEOTIDE SEQUENCE [LARGE SCALE GENOMIC DNA]</scope>
    <source>
        <strain evidence="2">cv. Yunnan</strain>
        <tissue evidence="1">Leaves</tissue>
    </source>
</reference>
<evidence type="ECO:0000313" key="2">
    <source>
        <dbReference type="Proteomes" id="UP001056120"/>
    </source>
</evidence>
<sequence length="136" mass="15073">MSQKDECIMNSNGENCDFEDVVYLYKLVPGVSERSFGFKVAQLAQLPLSCINRASAMSMKLDEAVGSRPKSKLAQKNLQESDGSGDTKALKEMYSNLKLAFSEGVDPAKSFQSLKHARNPALELINRQTTLHSRDQ</sequence>
<gene>
    <name evidence="1" type="ORF">L1987_15493</name>
</gene>